<organism evidence="1 2">
    <name type="scientific">Candidatus Saganbacteria bacterium CG08_land_8_20_14_0_20_45_16</name>
    <dbReference type="NCBI Taxonomy" id="2014293"/>
    <lineage>
        <taxon>Bacteria</taxon>
        <taxon>Bacillati</taxon>
        <taxon>Saganbacteria</taxon>
    </lineage>
</organism>
<sequence>MRRETKQLNSFKIALIAGLLVTMAFLLPARAQHVYLGMYWIAGSVSAPAGVATANRQVIFYRDNPDNGYADDIVGTAGLSGRDNQFMLNAYQDSRLAIAPGKYHLAVVRGEDGYGADPVELSVTGLGYDVLAANLVLAPSTGVTTIAARPEPQPGEPGGPAIVGAPPIFTDITFGNRKYQPGLVARGQAYVIAQQPRITARATSAFGIDTSQLLMVLNEGKADARTFNIAAANITQSSGPTSAPTGVSFVYDFYQEKEPRLPEGQQNITFRATNIYGPTYEVCTVTVAGGEPRLIGVPLAFPSPVKLTTDREVVLQYTLSQDLNIEISLFDVSGRVVKKFSFEARAEGAAAGVNKVIWDLKTDQGGIVSSGIYVFTIVDRTNNKLLGKGKLTCLP</sequence>
<proteinExistence type="predicted"/>
<protein>
    <recommendedName>
        <fullName evidence="3">FlgD Ig-like domain-containing protein</fullName>
    </recommendedName>
</protein>
<reference evidence="1 2" key="1">
    <citation type="submission" date="2017-09" db="EMBL/GenBank/DDBJ databases">
        <title>Depth-based differentiation of microbial function through sediment-hosted aquifers and enrichment of novel symbionts in the deep terrestrial subsurface.</title>
        <authorList>
            <person name="Probst A.J."/>
            <person name="Ladd B."/>
            <person name="Jarett J.K."/>
            <person name="Geller-Mcgrath D.E."/>
            <person name="Sieber C.M."/>
            <person name="Emerson J.B."/>
            <person name="Anantharaman K."/>
            <person name="Thomas B.C."/>
            <person name="Malmstrom R."/>
            <person name="Stieglmeier M."/>
            <person name="Klingl A."/>
            <person name="Woyke T."/>
            <person name="Ryan C.M."/>
            <person name="Banfield J.F."/>
        </authorList>
    </citation>
    <scope>NUCLEOTIDE SEQUENCE [LARGE SCALE GENOMIC DNA]</scope>
    <source>
        <strain evidence="1">CG08_land_8_20_14_0_20_45_16</strain>
    </source>
</reference>
<evidence type="ECO:0000313" key="1">
    <source>
        <dbReference type="EMBL" id="PIS29421.1"/>
    </source>
</evidence>
<dbReference type="AlphaFoldDB" id="A0A2H0XX42"/>
<dbReference type="Gene3D" id="2.60.40.4070">
    <property type="match status" value="1"/>
</dbReference>
<evidence type="ECO:0000313" key="2">
    <source>
        <dbReference type="Proteomes" id="UP000231343"/>
    </source>
</evidence>
<gene>
    <name evidence="1" type="ORF">COT42_05580</name>
</gene>
<name>A0A2H0XX42_UNCSA</name>
<evidence type="ECO:0008006" key="3">
    <source>
        <dbReference type="Google" id="ProtNLM"/>
    </source>
</evidence>
<dbReference type="EMBL" id="PEYM01000086">
    <property type="protein sequence ID" value="PIS29421.1"/>
    <property type="molecule type" value="Genomic_DNA"/>
</dbReference>
<comment type="caution">
    <text evidence="1">The sequence shown here is derived from an EMBL/GenBank/DDBJ whole genome shotgun (WGS) entry which is preliminary data.</text>
</comment>
<dbReference type="Proteomes" id="UP000231343">
    <property type="component" value="Unassembled WGS sequence"/>
</dbReference>
<accession>A0A2H0XX42</accession>